<dbReference type="Gene3D" id="3.30.1760.10">
    <property type="entry name" value="Conserved hypothetical protein from pyrococcus furiosus pfu- 392566-001, domain 2"/>
    <property type="match status" value="1"/>
</dbReference>
<dbReference type="SUPFAM" id="SSF110849">
    <property type="entry name" value="ParB/Sulfiredoxin"/>
    <property type="match status" value="1"/>
</dbReference>
<evidence type="ECO:0008006" key="5">
    <source>
        <dbReference type="Google" id="ProtNLM"/>
    </source>
</evidence>
<dbReference type="AlphaFoldDB" id="A0A538TRK5"/>
<dbReference type="InterPro" id="IPR036086">
    <property type="entry name" value="ParB/Sulfiredoxin_sf"/>
</dbReference>
<dbReference type="Gene3D" id="3.90.1530.10">
    <property type="entry name" value="Conserved hypothetical protein from pyrococcus furiosus pfu- 392566-001, ParB domain"/>
    <property type="match status" value="1"/>
</dbReference>
<dbReference type="EMBL" id="VBOZ01000009">
    <property type="protein sequence ID" value="TMQ66266.1"/>
    <property type="molecule type" value="Genomic_DNA"/>
</dbReference>
<keyword evidence="2" id="KW-0067">ATP-binding</keyword>
<evidence type="ECO:0000313" key="3">
    <source>
        <dbReference type="EMBL" id="TMQ66266.1"/>
    </source>
</evidence>
<proteinExistence type="predicted"/>
<organism evidence="3 4">
    <name type="scientific">Eiseniibacteriota bacterium</name>
    <dbReference type="NCBI Taxonomy" id="2212470"/>
    <lineage>
        <taxon>Bacteria</taxon>
        <taxon>Candidatus Eiseniibacteriota</taxon>
    </lineage>
</organism>
<evidence type="ECO:0000256" key="2">
    <source>
        <dbReference type="ARBA" id="ARBA00022840"/>
    </source>
</evidence>
<sequence>MPHADPSGFRLPDLRFAAVDLLVPHEKEDQRRTESLAARLRESGILRNPPIVTPARSDQRFVVLDGANRVSTIRAAGFPHVVVQVVPYEGPGVRLSTWHHALGKVAAEELERALPSIPGLESHREDLSHARALLARREAIAFVERADGAVICLHGGPDLHARNALLNAVVDLYRGKHPYHRVTRDSIEEARGRHPDAAALVVFPQFHPEEILEVALGGARLPAGITRHVIAWRALRINMPLDVMADPSRKLPEKQRWLSEWLAERVEQSAVRFYEESTVLFDE</sequence>
<dbReference type="InterPro" id="IPR023098">
    <property type="entry name" value="SerK/SbnI_C"/>
</dbReference>
<reference evidence="3 4" key="1">
    <citation type="journal article" date="2019" name="Nat. Microbiol.">
        <title>Mediterranean grassland soil C-N compound turnover is dependent on rainfall and depth, and is mediated by genomically divergent microorganisms.</title>
        <authorList>
            <person name="Diamond S."/>
            <person name="Andeer P.F."/>
            <person name="Li Z."/>
            <person name="Crits-Christoph A."/>
            <person name="Burstein D."/>
            <person name="Anantharaman K."/>
            <person name="Lane K.R."/>
            <person name="Thomas B.C."/>
            <person name="Pan C."/>
            <person name="Northen T.R."/>
            <person name="Banfield J.F."/>
        </authorList>
    </citation>
    <scope>NUCLEOTIDE SEQUENCE [LARGE SCALE GENOMIC DNA]</scope>
    <source>
        <strain evidence="3">WS_9</strain>
    </source>
</reference>
<name>A0A538TRK5_UNCEI</name>
<gene>
    <name evidence="3" type="ORF">E6K79_02625</name>
</gene>
<dbReference type="GO" id="GO:0005524">
    <property type="term" value="F:ATP binding"/>
    <property type="evidence" value="ECO:0007669"/>
    <property type="project" value="UniProtKB-KW"/>
</dbReference>
<accession>A0A538TRK5</accession>
<evidence type="ECO:0000256" key="1">
    <source>
        <dbReference type="ARBA" id="ARBA00022741"/>
    </source>
</evidence>
<comment type="caution">
    <text evidence="3">The sequence shown here is derived from an EMBL/GenBank/DDBJ whole genome shotgun (WGS) entry which is preliminary data.</text>
</comment>
<keyword evidence="1" id="KW-0547">Nucleotide-binding</keyword>
<evidence type="ECO:0000313" key="4">
    <source>
        <dbReference type="Proteomes" id="UP000317691"/>
    </source>
</evidence>
<dbReference type="Proteomes" id="UP000317691">
    <property type="component" value="Unassembled WGS sequence"/>
</dbReference>
<protein>
    <recommendedName>
        <fullName evidence="5">ParB/Sulfiredoxin domain-containing protein</fullName>
    </recommendedName>
</protein>